<organism evidence="1 2">
    <name type="scientific">Bemisia tabaci</name>
    <name type="common">Sweetpotato whitefly</name>
    <name type="synonym">Aleurodes tabaci</name>
    <dbReference type="NCBI Taxonomy" id="7038"/>
    <lineage>
        <taxon>Eukaryota</taxon>
        <taxon>Metazoa</taxon>
        <taxon>Ecdysozoa</taxon>
        <taxon>Arthropoda</taxon>
        <taxon>Hexapoda</taxon>
        <taxon>Insecta</taxon>
        <taxon>Pterygota</taxon>
        <taxon>Neoptera</taxon>
        <taxon>Paraneoptera</taxon>
        <taxon>Hemiptera</taxon>
        <taxon>Sternorrhyncha</taxon>
        <taxon>Aleyrodoidea</taxon>
        <taxon>Aleyrodidae</taxon>
        <taxon>Aleyrodinae</taxon>
        <taxon>Bemisia</taxon>
    </lineage>
</organism>
<dbReference type="InterPro" id="IPR029058">
    <property type="entry name" value="AB_hydrolase_fold"/>
</dbReference>
<keyword evidence="2" id="KW-1185">Reference proteome</keyword>
<dbReference type="Proteomes" id="UP001152759">
    <property type="component" value="Chromosome 1"/>
</dbReference>
<dbReference type="KEGG" id="btab:109038896"/>
<dbReference type="GO" id="GO:0006629">
    <property type="term" value="P:lipid metabolic process"/>
    <property type="evidence" value="ECO:0007669"/>
    <property type="project" value="InterPro"/>
</dbReference>
<accession>A0A9P0A0D1</accession>
<evidence type="ECO:0000313" key="2">
    <source>
        <dbReference type="Proteomes" id="UP001152759"/>
    </source>
</evidence>
<sequence length="433" mass="48986">MYILKNKFNFFPLSKFSISFCVVSCVLPTILSFNFRRGNVSSYDFRTMNMSPVILIPGVVGSIIEGTWRTHGQPRLCTAKEKDWEVLWLSLKTAFGGKPLKCWVFRYKLIYNRTAHKSSNQDGVKTRVMGDFGSLKAVEYLTKDLITRIGTGYFDDIGKALRKSGYSTKRNLKGAAYDGRYAPPQLEEKYGYFTSLAKLVEQLANDSGRKVTLVSHSMGGLIGSHFLTKQPPEWKDKYINLFVPISTPWLGSPMAVSGFIEGTNFDVPTFKKSVMRDLVRTFQSVALLLLSEEAYNRTVIVEWPEQNKTYTAADYKQLFTDIKYEDGFLMREDVRSLMPVAGDKLGVNIVCIWSKSVQTKFKMVVKGDIANPTSVSYETVDGDGTVTLDSLRYCETFPNVTTQEYTGLDHLKIVYSKDFINYLQSVLVNAKPL</sequence>
<name>A0A9P0A0D1_BEMTA</name>
<dbReference type="Pfam" id="PF02450">
    <property type="entry name" value="LCAT"/>
    <property type="match status" value="1"/>
</dbReference>
<protein>
    <submittedName>
        <fullName evidence="1">Uncharacterized protein</fullName>
    </submittedName>
</protein>
<reference evidence="1" key="1">
    <citation type="submission" date="2021-12" db="EMBL/GenBank/DDBJ databases">
        <authorList>
            <person name="King R."/>
        </authorList>
    </citation>
    <scope>NUCLEOTIDE SEQUENCE</scope>
</reference>
<gene>
    <name evidence="1" type="ORF">BEMITA_LOCUS1225</name>
</gene>
<dbReference type="SUPFAM" id="SSF53474">
    <property type="entry name" value="alpha/beta-Hydrolases"/>
    <property type="match status" value="1"/>
</dbReference>
<dbReference type="InterPro" id="IPR003386">
    <property type="entry name" value="LACT/PDAT_acylTrfase"/>
</dbReference>
<dbReference type="AlphaFoldDB" id="A0A9P0A0D1"/>
<proteinExistence type="predicted"/>
<dbReference type="PANTHER" id="PTHR11440">
    <property type="entry name" value="LECITHIN-CHOLESTEROL ACYLTRANSFERASE-RELATED"/>
    <property type="match status" value="1"/>
</dbReference>
<dbReference type="Gene3D" id="3.40.50.1820">
    <property type="entry name" value="alpha/beta hydrolase"/>
    <property type="match status" value="2"/>
</dbReference>
<dbReference type="GO" id="GO:0008374">
    <property type="term" value="F:O-acyltransferase activity"/>
    <property type="evidence" value="ECO:0007669"/>
    <property type="project" value="InterPro"/>
</dbReference>
<evidence type="ECO:0000313" key="1">
    <source>
        <dbReference type="EMBL" id="CAH0381591.1"/>
    </source>
</evidence>
<dbReference type="EMBL" id="OU963862">
    <property type="protein sequence ID" value="CAH0381591.1"/>
    <property type="molecule type" value="Genomic_DNA"/>
</dbReference>